<feature type="domain" description="Glycosyltransferase 2-like" evidence="1">
    <location>
        <begin position="68"/>
        <end position="240"/>
    </location>
</feature>
<dbReference type="AlphaFoldDB" id="A0A2G9YXX7"/>
<dbReference type="EMBL" id="PCRQ01000072">
    <property type="protein sequence ID" value="PIP24096.1"/>
    <property type="molecule type" value="Genomic_DNA"/>
</dbReference>
<accession>A0A2G9YXX7</accession>
<dbReference type="InterPro" id="IPR029044">
    <property type="entry name" value="Nucleotide-diphossugar_trans"/>
</dbReference>
<dbReference type="SUPFAM" id="SSF53448">
    <property type="entry name" value="Nucleotide-diphospho-sugar transferases"/>
    <property type="match status" value="1"/>
</dbReference>
<evidence type="ECO:0000313" key="2">
    <source>
        <dbReference type="EMBL" id="PIP24096.1"/>
    </source>
</evidence>
<dbReference type="Pfam" id="PF00535">
    <property type="entry name" value="Glycos_transf_2"/>
    <property type="match status" value="1"/>
</dbReference>
<comment type="caution">
    <text evidence="2">The sequence shown here is derived from an EMBL/GenBank/DDBJ whole genome shotgun (WGS) entry which is preliminary data.</text>
</comment>
<proteinExistence type="predicted"/>
<dbReference type="InterPro" id="IPR001173">
    <property type="entry name" value="Glyco_trans_2-like"/>
</dbReference>
<protein>
    <recommendedName>
        <fullName evidence="1">Glycosyltransferase 2-like domain-containing protein</fullName>
    </recommendedName>
</protein>
<name>A0A2G9YXX7_9BACT</name>
<gene>
    <name evidence="2" type="ORF">COX35_02685</name>
</gene>
<evidence type="ECO:0000313" key="3">
    <source>
        <dbReference type="Proteomes" id="UP000229952"/>
    </source>
</evidence>
<reference evidence="2 3" key="1">
    <citation type="submission" date="2017-09" db="EMBL/GenBank/DDBJ databases">
        <title>Depth-based differentiation of microbial function through sediment-hosted aquifers and enrichment of novel symbionts in the deep terrestrial subsurface.</title>
        <authorList>
            <person name="Probst A.J."/>
            <person name="Ladd B."/>
            <person name="Jarett J.K."/>
            <person name="Geller-Mcgrath D.E."/>
            <person name="Sieber C.M."/>
            <person name="Emerson J.B."/>
            <person name="Anantharaman K."/>
            <person name="Thomas B.C."/>
            <person name="Malmstrom R."/>
            <person name="Stieglmeier M."/>
            <person name="Klingl A."/>
            <person name="Woyke T."/>
            <person name="Ryan C.M."/>
            <person name="Banfield J.F."/>
        </authorList>
    </citation>
    <scope>NUCLEOTIDE SEQUENCE [LARGE SCALE GENOMIC DNA]</scope>
    <source>
        <strain evidence="2">CG23_combo_of_CG06-09_8_20_14_all_37_18</strain>
    </source>
</reference>
<evidence type="ECO:0000259" key="1">
    <source>
        <dbReference type="Pfam" id="PF00535"/>
    </source>
</evidence>
<organism evidence="2 3">
    <name type="scientific">Candidatus Nealsonbacteria bacterium CG23_combo_of_CG06-09_8_20_14_all_37_18</name>
    <dbReference type="NCBI Taxonomy" id="1974720"/>
    <lineage>
        <taxon>Bacteria</taxon>
        <taxon>Candidatus Nealsoniibacteriota</taxon>
    </lineage>
</organism>
<dbReference type="Proteomes" id="UP000229952">
    <property type="component" value="Unassembled WGS sequence"/>
</dbReference>
<sequence length="319" mass="37392">MNIRYIKGQIKGRIKKYWEISVLFFREFYYNNRVNLVFIAKKYFKKGKVKVSISDSRINDYAKDLVTIGILTKNRLDLIRPCLNSILENPSGGKHEAEILIGDTGSGEEKVWNFYKDICEKYKNVKIVKFKKYYFSRNYNELFGRYASGQYLIFLNNDTIVKGNWIDSLTDPLRDKKIGIVGGKLLNADGTIQHAGIVFDENGNSVNSYHGMPKNLREADFKATVPGVTFACAAVRRDIFFRFWINEEYKEEAQDTDFCLRLLESGFTILYNPEVEIYHFECSSRDWRKGEKDRRLMKKQWGKKIIEFAGKKNQRIYLK</sequence>
<dbReference type="Gene3D" id="3.90.550.10">
    <property type="entry name" value="Spore Coat Polysaccharide Biosynthesis Protein SpsA, Chain A"/>
    <property type="match status" value="1"/>
</dbReference>
<dbReference type="PANTHER" id="PTHR43179:SF7">
    <property type="entry name" value="RHAMNOSYLTRANSFERASE WBBL"/>
    <property type="match status" value="1"/>
</dbReference>
<dbReference type="PANTHER" id="PTHR43179">
    <property type="entry name" value="RHAMNOSYLTRANSFERASE WBBL"/>
    <property type="match status" value="1"/>
</dbReference>